<feature type="transmembrane region" description="Helical" evidence="6">
    <location>
        <begin position="6"/>
        <end position="25"/>
    </location>
</feature>
<keyword evidence="3 6" id="KW-0812">Transmembrane</keyword>
<feature type="transmembrane region" description="Helical" evidence="6">
    <location>
        <begin position="357"/>
        <end position="373"/>
    </location>
</feature>
<protein>
    <submittedName>
        <fullName evidence="9">ComEC/Rec2 family competence protein</fullName>
    </submittedName>
</protein>
<feature type="transmembrane region" description="Helical" evidence="6">
    <location>
        <begin position="62"/>
        <end position="81"/>
    </location>
</feature>
<dbReference type="NCBIfam" id="TIGR00360">
    <property type="entry name" value="ComEC_N-term"/>
    <property type="match status" value="1"/>
</dbReference>
<feature type="transmembrane region" description="Helical" evidence="6">
    <location>
        <begin position="286"/>
        <end position="310"/>
    </location>
</feature>
<name>A0ABW8YU36_9FLAO</name>
<dbReference type="PANTHER" id="PTHR30619">
    <property type="entry name" value="DNA INTERNALIZATION/COMPETENCE PROTEIN COMEC/REC2"/>
    <property type="match status" value="1"/>
</dbReference>
<evidence type="ECO:0000256" key="4">
    <source>
        <dbReference type="ARBA" id="ARBA00022989"/>
    </source>
</evidence>
<reference evidence="9 10" key="1">
    <citation type="submission" date="2024-06" db="EMBL/GenBank/DDBJ databases">
        <authorList>
            <person name="Kaempfer P."/>
            <person name="Viver T."/>
        </authorList>
    </citation>
    <scope>NUCLEOTIDE SEQUENCE [LARGE SCALE GENOMIC DNA]</scope>
    <source>
        <strain evidence="9 10">ST-119</strain>
    </source>
</reference>
<dbReference type="InterPro" id="IPR004477">
    <property type="entry name" value="ComEC_N"/>
</dbReference>
<feature type="transmembrane region" description="Helical" evidence="6">
    <location>
        <begin position="479"/>
        <end position="501"/>
    </location>
</feature>
<dbReference type="InterPro" id="IPR025405">
    <property type="entry name" value="DUF4131"/>
</dbReference>
<keyword evidence="4 6" id="KW-1133">Transmembrane helix</keyword>
<proteinExistence type="predicted"/>
<evidence type="ECO:0000256" key="5">
    <source>
        <dbReference type="ARBA" id="ARBA00023136"/>
    </source>
</evidence>
<evidence type="ECO:0000256" key="1">
    <source>
        <dbReference type="ARBA" id="ARBA00004651"/>
    </source>
</evidence>
<sequence>MKAVKYPVISIILFFIPGIATCYYLKPLSQIIYISSAFFMAALLGTWLYSKNKLLPNPWFTLLVWINAFILGMVVQAIHYAPNQKLHYTHYLDTIPNPVMSGVIAERLKPNDYSQKYILQIRAVDKHPATGKILLAVPKSNPDCILQNGQRIITTQLPQPFKPALNPNQFDYASYMQKQGIYHQLTLKKNYTLSGTEKGYHYYIGNLREKLINSFKIHHYSAATQHILNALLFGQRQDLEKQTSAQYADAGVMHILAISGLHFGVLFYIFTMLLKPLRRLYKNGAVLRFIIMMAMLWSFALLTGLSASITRSVIMFSFILTGQLLNRNGHIYNSIAISMLVILLVKPSFIFDAGFQLSYAAVFAIVWLQPLYKKFKKPKNKVLQYITDIIAVSIAAQIGVLPLSLYYFNQFPALFLLANIVVIPLVSFILVLGIVVLVFNFIYAPLSIILGKALGLLIDVMNGYINWITSFETFIIKNISFPLLLMICLYLVLIAVVRWLYKQDFYRTAVLLFTVLLFQVLHMTIAEKGKKVEEMVILNNPEAPLIITNNAGKIIIAGADSLLGENYAVSSYLKGQVNKSITYKPLENILWHHNKKILVIDSLCLYSNAMKPDILLLTSSPKINLERTLETLQPDTVVADGTNKPWDIKRWKATCRKKNIPFHATAEKGYYVIK</sequence>
<organism evidence="9 10">
    <name type="scientific">Flavobacterium rhizosphaerae</name>
    <dbReference type="NCBI Taxonomy" id="3163298"/>
    <lineage>
        <taxon>Bacteria</taxon>
        <taxon>Pseudomonadati</taxon>
        <taxon>Bacteroidota</taxon>
        <taxon>Flavobacteriia</taxon>
        <taxon>Flavobacteriales</taxon>
        <taxon>Flavobacteriaceae</taxon>
        <taxon>Flavobacterium</taxon>
    </lineage>
</organism>
<feature type="transmembrane region" description="Helical" evidence="6">
    <location>
        <begin position="508"/>
        <end position="525"/>
    </location>
</feature>
<dbReference type="EMBL" id="JBELPZ010000001">
    <property type="protein sequence ID" value="MFL9843077.1"/>
    <property type="molecule type" value="Genomic_DNA"/>
</dbReference>
<gene>
    <name evidence="9" type="ORF">ABS766_01470</name>
</gene>
<keyword evidence="5 6" id="KW-0472">Membrane</keyword>
<feature type="domain" description="ComEC/Rec2-related protein" evidence="7">
    <location>
        <begin position="231"/>
        <end position="501"/>
    </location>
</feature>
<evidence type="ECO:0000259" key="7">
    <source>
        <dbReference type="Pfam" id="PF03772"/>
    </source>
</evidence>
<evidence type="ECO:0000256" key="2">
    <source>
        <dbReference type="ARBA" id="ARBA00022475"/>
    </source>
</evidence>
<accession>A0ABW8YU36</accession>
<evidence type="ECO:0000313" key="10">
    <source>
        <dbReference type="Proteomes" id="UP001629156"/>
    </source>
</evidence>
<evidence type="ECO:0000313" key="9">
    <source>
        <dbReference type="EMBL" id="MFL9843077.1"/>
    </source>
</evidence>
<dbReference type="Pfam" id="PF13567">
    <property type="entry name" value="DUF4131"/>
    <property type="match status" value="1"/>
</dbReference>
<evidence type="ECO:0000259" key="8">
    <source>
        <dbReference type="Pfam" id="PF13567"/>
    </source>
</evidence>
<dbReference type="PANTHER" id="PTHR30619:SF1">
    <property type="entry name" value="RECOMBINATION PROTEIN 2"/>
    <property type="match status" value="1"/>
</dbReference>
<comment type="caution">
    <text evidence="9">The sequence shown here is derived from an EMBL/GenBank/DDBJ whole genome shotgun (WGS) entry which is preliminary data.</text>
</comment>
<feature type="transmembrane region" description="Helical" evidence="6">
    <location>
        <begin position="331"/>
        <end position="351"/>
    </location>
</feature>
<feature type="transmembrane region" description="Helical" evidence="6">
    <location>
        <begin position="449"/>
        <end position="467"/>
    </location>
</feature>
<feature type="domain" description="DUF4131" evidence="8">
    <location>
        <begin position="33"/>
        <end position="190"/>
    </location>
</feature>
<dbReference type="Proteomes" id="UP001629156">
    <property type="component" value="Unassembled WGS sequence"/>
</dbReference>
<evidence type="ECO:0000256" key="3">
    <source>
        <dbReference type="ARBA" id="ARBA00022692"/>
    </source>
</evidence>
<evidence type="ECO:0000256" key="6">
    <source>
        <dbReference type="SAM" id="Phobius"/>
    </source>
</evidence>
<feature type="transmembrane region" description="Helical" evidence="6">
    <location>
        <begin position="251"/>
        <end position="274"/>
    </location>
</feature>
<feature type="transmembrane region" description="Helical" evidence="6">
    <location>
        <begin position="32"/>
        <end position="50"/>
    </location>
</feature>
<feature type="transmembrane region" description="Helical" evidence="6">
    <location>
        <begin position="385"/>
        <end position="408"/>
    </location>
</feature>
<keyword evidence="10" id="KW-1185">Reference proteome</keyword>
<comment type="subcellular location">
    <subcellularLocation>
        <location evidence="1">Cell membrane</location>
        <topology evidence="1">Multi-pass membrane protein</topology>
    </subcellularLocation>
</comment>
<dbReference type="Pfam" id="PF03772">
    <property type="entry name" value="Competence"/>
    <property type="match status" value="1"/>
</dbReference>
<dbReference type="RefSeq" id="WP_408083309.1">
    <property type="nucleotide sequence ID" value="NZ_JBELPZ010000001.1"/>
</dbReference>
<keyword evidence="2" id="KW-1003">Cell membrane</keyword>
<feature type="transmembrane region" description="Helical" evidence="6">
    <location>
        <begin position="414"/>
        <end position="442"/>
    </location>
</feature>
<dbReference type="InterPro" id="IPR052159">
    <property type="entry name" value="Competence_DNA_uptake"/>
</dbReference>